<dbReference type="EMBL" id="BOMM01000029">
    <property type="protein sequence ID" value="GIE11524.1"/>
    <property type="molecule type" value="Genomic_DNA"/>
</dbReference>
<comment type="caution">
    <text evidence="1">The sequence shown here is derived from an EMBL/GenBank/DDBJ whole genome shotgun (WGS) entry which is preliminary data.</text>
</comment>
<keyword evidence="2" id="KW-1185">Reference proteome</keyword>
<dbReference type="RefSeq" id="WP_203818044.1">
    <property type="nucleotide sequence ID" value="NZ_BAAABP010000058.1"/>
</dbReference>
<accession>A0A919MEC7</accession>
<proteinExistence type="predicted"/>
<dbReference type="SUPFAM" id="SSF56784">
    <property type="entry name" value="HAD-like"/>
    <property type="match status" value="1"/>
</dbReference>
<gene>
    <name evidence="1" type="ORF">Afe05nite_33640</name>
</gene>
<dbReference type="InterPro" id="IPR041492">
    <property type="entry name" value="HAD_2"/>
</dbReference>
<dbReference type="Gene3D" id="1.10.150.240">
    <property type="entry name" value="Putative phosphatase, domain 2"/>
    <property type="match status" value="1"/>
</dbReference>
<reference evidence="1" key="1">
    <citation type="submission" date="2021-01" db="EMBL/GenBank/DDBJ databases">
        <title>Whole genome shotgun sequence of Actinoplanes ferrugineus NBRC 15555.</title>
        <authorList>
            <person name="Komaki H."/>
            <person name="Tamura T."/>
        </authorList>
    </citation>
    <scope>NUCLEOTIDE SEQUENCE</scope>
    <source>
        <strain evidence="1">NBRC 15555</strain>
    </source>
</reference>
<dbReference type="AlphaFoldDB" id="A0A919MEC7"/>
<dbReference type="Pfam" id="PF13419">
    <property type="entry name" value="HAD_2"/>
    <property type="match status" value="1"/>
</dbReference>
<dbReference type="PANTHER" id="PTHR43434">
    <property type="entry name" value="PHOSPHOGLYCOLATE PHOSPHATASE"/>
    <property type="match status" value="1"/>
</dbReference>
<dbReference type="SFLD" id="SFLDG01129">
    <property type="entry name" value="C1.5:_HAD__Beta-PGM__Phosphata"/>
    <property type="match status" value="1"/>
</dbReference>
<dbReference type="InterPro" id="IPR023214">
    <property type="entry name" value="HAD_sf"/>
</dbReference>
<dbReference type="Gene3D" id="3.40.50.1000">
    <property type="entry name" value="HAD superfamily/HAD-like"/>
    <property type="match status" value="1"/>
</dbReference>
<name>A0A919MEC7_9ACTN</name>
<evidence type="ECO:0000313" key="2">
    <source>
        <dbReference type="Proteomes" id="UP000598174"/>
    </source>
</evidence>
<dbReference type="InterPro" id="IPR050155">
    <property type="entry name" value="HAD-like_hydrolase_sf"/>
</dbReference>
<dbReference type="InterPro" id="IPR006439">
    <property type="entry name" value="HAD-SF_hydro_IA"/>
</dbReference>
<dbReference type="GO" id="GO:0006281">
    <property type="term" value="P:DNA repair"/>
    <property type="evidence" value="ECO:0007669"/>
    <property type="project" value="TreeGrafter"/>
</dbReference>
<dbReference type="InterPro" id="IPR023198">
    <property type="entry name" value="PGP-like_dom2"/>
</dbReference>
<dbReference type="InterPro" id="IPR036412">
    <property type="entry name" value="HAD-like_sf"/>
</dbReference>
<dbReference type="PANTHER" id="PTHR43434:SF16">
    <property type="entry name" value="BLL8046 PROTEIN"/>
    <property type="match status" value="1"/>
</dbReference>
<dbReference type="GO" id="GO:0005829">
    <property type="term" value="C:cytosol"/>
    <property type="evidence" value="ECO:0007669"/>
    <property type="project" value="TreeGrafter"/>
</dbReference>
<dbReference type="NCBIfam" id="TIGR01549">
    <property type="entry name" value="HAD-SF-IA-v1"/>
    <property type="match status" value="1"/>
</dbReference>
<dbReference type="GO" id="GO:0008967">
    <property type="term" value="F:phosphoglycolate phosphatase activity"/>
    <property type="evidence" value="ECO:0007669"/>
    <property type="project" value="TreeGrafter"/>
</dbReference>
<organism evidence="1 2">
    <name type="scientific">Paractinoplanes ferrugineus</name>
    <dbReference type="NCBI Taxonomy" id="113564"/>
    <lineage>
        <taxon>Bacteria</taxon>
        <taxon>Bacillati</taxon>
        <taxon>Actinomycetota</taxon>
        <taxon>Actinomycetes</taxon>
        <taxon>Micromonosporales</taxon>
        <taxon>Micromonosporaceae</taxon>
        <taxon>Paractinoplanes</taxon>
    </lineage>
</organism>
<evidence type="ECO:0000313" key="1">
    <source>
        <dbReference type="EMBL" id="GIE11524.1"/>
    </source>
</evidence>
<protein>
    <submittedName>
        <fullName evidence="1">Phosphoglycolate phosphatase</fullName>
    </submittedName>
</protein>
<dbReference type="SFLD" id="SFLDS00003">
    <property type="entry name" value="Haloacid_Dehalogenase"/>
    <property type="match status" value="1"/>
</dbReference>
<sequence length="220" mass="23754">MADTAIFDVDGTLVDTNYQHALAWFRAFRRFGITRPMWRIHRGIGMGGDMFVPEVGGAEIERAHGDDLREAWVQEFDQLIAEVQPFNGAHELLAEVKQRGFRLVLASSGKAQHVETFLDLIDAKSLADAWTTSDDVAKSKPAPDLVATALAKVDGTGGIMIGDSVYDAQAAAKLDIPVIGVRTGGFSVGELQEAGVLQVFDSLVAFRQALDGTPLARASR</sequence>
<dbReference type="Proteomes" id="UP000598174">
    <property type="component" value="Unassembled WGS sequence"/>
</dbReference>